<comment type="caution">
    <text evidence="1">The sequence shown here is derived from an EMBL/GenBank/DDBJ whole genome shotgun (WGS) entry which is preliminary data.</text>
</comment>
<protein>
    <submittedName>
        <fullName evidence="1">Short chain type dehydrogenase</fullName>
    </submittedName>
</protein>
<dbReference type="InterPro" id="IPR036291">
    <property type="entry name" value="NAD(P)-bd_dom_sf"/>
</dbReference>
<organism evidence="1 2">
    <name type="scientific">Paraphaeosphaeria minitans</name>
    <dbReference type="NCBI Taxonomy" id="565426"/>
    <lineage>
        <taxon>Eukaryota</taxon>
        <taxon>Fungi</taxon>
        <taxon>Dikarya</taxon>
        <taxon>Ascomycota</taxon>
        <taxon>Pezizomycotina</taxon>
        <taxon>Dothideomycetes</taxon>
        <taxon>Pleosporomycetidae</taxon>
        <taxon>Pleosporales</taxon>
        <taxon>Massarineae</taxon>
        <taxon>Didymosphaeriaceae</taxon>
        <taxon>Paraphaeosphaeria</taxon>
    </lineage>
</organism>
<reference evidence="1" key="1">
    <citation type="journal article" date="2020" name="Mol. Plant Microbe Interact.">
        <title>Genome Sequence of the Biocontrol Agent Coniothyrium minitans strain Conio (IMI 134523).</title>
        <authorList>
            <person name="Patel D."/>
            <person name="Shittu T.A."/>
            <person name="Baroncelli R."/>
            <person name="Muthumeenakshi S."/>
            <person name="Osborne T.H."/>
            <person name="Janganan T.K."/>
            <person name="Sreenivasaprasad S."/>
        </authorList>
    </citation>
    <scope>NUCLEOTIDE SEQUENCE</scope>
    <source>
        <strain evidence="1">Conio</strain>
    </source>
</reference>
<sequence>MDAVSLSVDVPALLRIEVRGEQASVAHCITPKQSFSTRRLPTYLPRLPTYPANATTSVLWVGNSLHLPERPLTPPGIMVSTRQDWRLDPRKLYCLPFILCQRPTETLSLATLPTFPDLLVKVGLVMAIGQTRVEGSSTWDNGAVMARVLSQHGVKLFGCHLSLEAANPPPHVSVMKAGMTRPGAPASISEERAVGIAIGLEFDKRLPCMPSRSTHHGKARFWRCRVKFGCCRNILIGKAASSVQERDYLSRANNSTAKAALLHFTRVTAVIYAPKNGRMDCVVRGMIYTPHDIYAHDRKLWKE</sequence>
<dbReference type="AlphaFoldDB" id="A0A9P6GPN2"/>
<dbReference type="EMBL" id="WJXW01000002">
    <property type="protein sequence ID" value="KAF9739536.1"/>
    <property type="molecule type" value="Genomic_DNA"/>
</dbReference>
<evidence type="ECO:0000313" key="2">
    <source>
        <dbReference type="Proteomes" id="UP000756921"/>
    </source>
</evidence>
<dbReference type="SUPFAM" id="SSF51735">
    <property type="entry name" value="NAD(P)-binding Rossmann-fold domains"/>
    <property type="match status" value="1"/>
</dbReference>
<dbReference type="Proteomes" id="UP000756921">
    <property type="component" value="Unassembled WGS sequence"/>
</dbReference>
<keyword evidence="2" id="KW-1185">Reference proteome</keyword>
<evidence type="ECO:0000313" key="1">
    <source>
        <dbReference type="EMBL" id="KAF9739536.1"/>
    </source>
</evidence>
<gene>
    <name evidence="1" type="ORF">PMIN01_02170</name>
</gene>
<name>A0A9P6GPN2_9PLEO</name>
<accession>A0A9P6GPN2</accession>
<dbReference type="OrthoDB" id="498125at2759"/>
<proteinExistence type="predicted"/>